<sequence length="151" mass="17527">MFSIGNKFVIASILFVIICEFNVESVKWLRGKKVLPVQVGYDEHAENLAQVRNDLNGLNYSIQQYRESGPSRGVTADSLREEHARINNILQSNTQFRRELQESEYRTIGNRGMEFSRSCNMYTKCFATEATKQLKFVMIDRKKNSRLISKH</sequence>
<organism evidence="1 2">
    <name type="scientific">Meloidogyne incognita</name>
    <name type="common">Southern root-knot nematode worm</name>
    <name type="synonym">Oxyuris incognita</name>
    <dbReference type="NCBI Taxonomy" id="6306"/>
    <lineage>
        <taxon>Eukaryota</taxon>
        <taxon>Metazoa</taxon>
        <taxon>Ecdysozoa</taxon>
        <taxon>Nematoda</taxon>
        <taxon>Chromadorea</taxon>
        <taxon>Rhabditida</taxon>
        <taxon>Tylenchina</taxon>
        <taxon>Tylenchomorpha</taxon>
        <taxon>Tylenchoidea</taxon>
        <taxon>Meloidogynidae</taxon>
        <taxon>Meloidogyninae</taxon>
        <taxon>Meloidogyne</taxon>
        <taxon>Meloidogyne incognita group</taxon>
    </lineage>
</organism>
<name>A0A914LSN2_MELIC</name>
<evidence type="ECO:0000313" key="2">
    <source>
        <dbReference type="WBParaSite" id="Minc3s00647g15582"/>
    </source>
</evidence>
<dbReference type="Proteomes" id="UP000887563">
    <property type="component" value="Unplaced"/>
</dbReference>
<proteinExistence type="predicted"/>
<dbReference type="WBParaSite" id="Minc3s00647g15582">
    <property type="protein sequence ID" value="Minc3s00647g15582"/>
    <property type="gene ID" value="Minc3s00647g15582"/>
</dbReference>
<dbReference type="AlphaFoldDB" id="A0A914LSN2"/>
<evidence type="ECO:0000313" key="1">
    <source>
        <dbReference type="Proteomes" id="UP000887563"/>
    </source>
</evidence>
<keyword evidence="1" id="KW-1185">Reference proteome</keyword>
<reference evidence="2" key="1">
    <citation type="submission" date="2022-11" db="UniProtKB">
        <authorList>
            <consortium name="WormBaseParasite"/>
        </authorList>
    </citation>
    <scope>IDENTIFICATION</scope>
</reference>
<protein>
    <submittedName>
        <fullName evidence="2">Uncharacterized protein</fullName>
    </submittedName>
</protein>
<accession>A0A914LSN2</accession>